<gene>
    <name evidence="2" type="ORF">KSX14_11735</name>
</gene>
<dbReference type="SMART" id="SM00530">
    <property type="entry name" value="HTH_XRE"/>
    <property type="match status" value="1"/>
</dbReference>
<dbReference type="AlphaFoldDB" id="A0AAP2N6N6"/>
<proteinExistence type="predicted"/>
<dbReference type="RefSeq" id="WP_217325594.1">
    <property type="nucleotide sequence ID" value="NZ_JACBPS010000026.1"/>
</dbReference>
<evidence type="ECO:0000259" key="1">
    <source>
        <dbReference type="PROSITE" id="PS50943"/>
    </source>
</evidence>
<dbReference type="InterPro" id="IPR001387">
    <property type="entry name" value="Cro/C1-type_HTH"/>
</dbReference>
<accession>A0AAP2N6N6</accession>
<sequence length="70" mass="8185">MKKELHPNRLRVILAERQITNRWLAGQLGKSEMTISRWTTNKAQPSLNQLIEMAKLLNVKLDDLLEPYNL</sequence>
<organism evidence="2 3">
    <name type="scientific">Phocaeicola vulgatus</name>
    <name type="common">Bacteroides vulgatus</name>
    <dbReference type="NCBI Taxonomy" id="821"/>
    <lineage>
        <taxon>Bacteria</taxon>
        <taxon>Pseudomonadati</taxon>
        <taxon>Bacteroidota</taxon>
        <taxon>Bacteroidia</taxon>
        <taxon>Bacteroidales</taxon>
        <taxon>Bacteroidaceae</taxon>
        <taxon>Phocaeicola</taxon>
    </lineage>
</organism>
<evidence type="ECO:0000313" key="3">
    <source>
        <dbReference type="Proteomes" id="UP000758576"/>
    </source>
</evidence>
<dbReference type="CDD" id="cd00093">
    <property type="entry name" value="HTH_XRE"/>
    <property type="match status" value="1"/>
</dbReference>
<dbReference type="Pfam" id="PF13443">
    <property type="entry name" value="HTH_26"/>
    <property type="match status" value="1"/>
</dbReference>
<dbReference type="PROSITE" id="PS50943">
    <property type="entry name" value="HTH_CROC1"/>
    <property type="match status" value="1"/>
</dbReference>
<dbReference type="Proteomes" id="UP000758576">
    <property type="component" value="Unassembled WGS sequence"/>
</dbReference>
<evidence type="ECO:0000313" key="2">
    <source>
        <dbReference type="EMBL" id="MBV3489297.1"/>
    </source>
</evidence>
<protein>
    <submittedName>
        <fullName evidence="2">Helix-turn-helix transcriptional regulator</fullName>
    </submittedName>
</protein>
<comment type="caution">
    <text evidence="2">The sequence shown here is derived from an EMBL/GenBank/DDBJ whole genome shotgun (WGS) entry which is preliminary data.</text>
</comment>
<dbReference type="EMBL" id="JAHOGA010000024">
    <property type="protein sequence ID" value="MBV3489297.1"/>
    <property type="molecule type" value="Genomic_DNA"/>
</dbReference>
<name>A0AAP2N6N6_PHOVU</name>
<reference evidence="2" key="1">
    <citation type="submission" date="2021-06" db="EMBL/GenBank/DDBJ databases">
        <title>Collection of gut derived symbiotic bacterial strains cultured from healthy donors.</title>
        <authorList>
            <person name="Lin H."/>
            <person name="Littmann E."/>
            <person name="Pamer E.G."/>
        </authorList>
    </citation>
    <scope>NUCLEOTIDE SEQUENCE</scope>
    <source>
        <strain evidence="2">MSK.19.85</strain>
    </source>
</reference>
<feature type="domain" description="HTH cro/C1-type" evidence="1">
    <location>
        <begin position="24"/>
        <end position="64"/>
    </location>
</feature>